<reference evidence="4" key="1">
    <citation type="submission" date="2019-10" db="EMBL/GenBank/DDBJ databases">
        <title>Streptomyces sp. nov., a novel actinobacterium isolated from alkaline environment.</title>
        <authorList>
            <person name="Golinska P."/>
        </authorList>
    </citation>
    <scope>NUCLEOTIDE SEQUENCE [LARGE SCALE GENOMIC DNA]</scope>
    <source>
        <strain evidence="4">DSM 42108</strain>
    </source>
</reference>
<dbReference type="AlphaFoldDB" id="A0A7W3T302"/>
<dbReference type="EMBL" id="VKHS01000178">
    <property type="protein sequence ID" value="MBB0229843.1"/>
    <property type="molecule type" value="Genomic_DNA"/>
</dbReference>
<dbReference type="RefSeq" id="WP_182662730.1">
    <property type="nucleotide sequence ID" value="NZ_VKHS01000178.1"/>
</dbReference>
<evidence type="ECO:0000256" key="1">
    <source>
        <dbReference type="SAM" id="MobiDB-lite"/>
    </source>
</evidence>
<feature type="compositionally biased region" description="Basic and acidic residues" evidence="1">
    <location>
        <begin position="48"/>
        <end position="57"/>
    </location>
</feature>
<gene>
    <name evidence="3" type="ORF">FOE67_10030</name>
</gene>
<name>A0A7W3T302_9ACTN</name>
<feature type="region of interest" description="Disordered" evidence="1">
    <location>
        <begin position="1"/>
        <end position="31"/>
    </location>
</feature>
<evidence type="ECO:0000313" key="4">
    <source>
        <dbReference type="Proteomes" id="UP000530234"/>
    </source>
</evidence>
<feature type="domain" description="DUF1707" evidence="2">
    <location>
        <begin position="12"/>
        <end position="64"/>
    </location>
</feature>
<evidence type="ECO:0000259" key="2">
    <source>
        <dbReference type="Pfam" id="PF08044"/>
    </source>
</evidence>
<dbReference type="Pfam" id="PF08044">
    <property type="entry name" value="DUF1707"/>
    <property type="match status" value="1"/>
</dbReference>
<accession>A0A7W3T302</accession>
<dbReference type="PANTHER" id="PTHR40763">
    <property type="entry name" value="MEMBRANE PROTEIN-RELATED"/>
    <property type="match status" value="1"/>
</dbReference>
<keyword evidence="4" id="KW-1185">Reference proteome</keyword>
<dbReference type="Proteomes" id="UP000530234">
    <property type="component" value="Unassembled WGS sequence"/>
</dbReference>
<comment type="caution">
    <text evidence="3">The sequence shown here is derived from an EMBL/GenBank/DDBJ whole genome shotgun (WGS) entry which is preliminary data.</text>
</comment>
<organism evidence="3 4">
    <name type="scientific">Streptomyces calidiresistens</name>
    <dbReference type="NCBI Taxonomy" id="1485586"/>
    <lineage>
        <taxon>Bacteria</taxon>
        <taxon>Bacillati</taxon>
        <taxon>Actinomycetota</taxon>
        <taxon>Actinomycetes</taxon>
        <taxon>Kitasatosporales</taxon>
        <taxon>Streptomycetaceae</taxon>
        <taxon>Streptomyces</taxon>
    </lineage>
</organism>
<dbReference type="PANTHER" id="PTHR40763:SF4">
    <property type="entry name" value="DUF1707 DOMAIN-CONTAINING PROTEIN"/>
    <property type="match status" value="1"/>
</dbReference>
<feature type="compositionally biased region" description="Basic and acidic residues" evidence="1">
    <location>
        <begin position="13"/>
        <end position="31"/>
    </location>
</feature>
<proteinExistence type="predicted"/>
<feature type="region of interest" description="Disordered" evidence="1">
    <location>
        <begin position="48"/>
        <end position="91"/>
    </location>
</feature>
<evidence type="ECO:0000313" key="3">
    <source>
        <dbReference type="EMBL" id="MBB0229843.1"/>
    </source>
</evidence>
<protein>
    <submittedName>
        <fullName evidence="3">DUF1707 domain-containing protein</fullName>
    </submittedName>
</protein>
<sequence>MTSPDRFPNPDLRASDSDREAVAERLREAAGEGRIDLTELDERLERTFAAKTYRDLEPLTADLPPTSRSGGAGPGRAIVSSTGPVAPASGPVSPPPVLVVKGGFAGSNREGHWEVPPTVMAHGGVGGVKLDLTRARVHQPVTDFALHGDMGGVTLVVPEGWTVVVGEVSTGMGGFTNKATEPPVAGAPVVRVSGRGDVGGVTVRRPNMWERRRLRKELEEGRG</sequence>
<dbReference type="InterPro" id="IPR012551">
    <property type="entry name" value="DUF1707_SHOCT-like"/>
</dbReference>